<comment type="similarity">
    <text evidence="3">Belongs to the peroxin-22 family.</text>
</comment>
<dbReference type="Pfam" id="PF12827">
    <property type="entry name" value="Peroxin-22"/>
    <property type="match status" value="1"/>
</dbReference>
<dbReference type="Gene3D" id="3.40.50.11730">
    <property type="entry name" value="Peroxisome assembly protein 22"/>
    <property type="match status" value="1"/>
</dbReference>
<evidence type="ECO:0000313" key="10">
    <source>
        <dbReference type="EMBL" id="KAH3687942.1"/>
    </source>
</evidence>
<evidence type="ECO:0000256" key="4">
    <source>
        <dbReference type="ARBA" id="ARBA00018967"/>
    </source>
</evidence>
<dbReference type="GO" id="GO:0005778">
    <property type="term" value="C:peroxisomal membrane"/>
    <property type="evidence" value="ECO:0007669"/>
    <property type="project" value="UniProtKB-SubCell"/>
</dbReference>
<comment type="caution">
    <text evidence="10">The sequence shown here is derived from an EMBL/GenBank/DDBJ whole genome shotgun (WGS) entry which is preliminary data.</text>
</comment>
<reference evidence="10" key="2">
    <citation type="submission" date="2021-01" db="EMBL/GenBank/DDBJ databases">
        <authorList>
            <person name="Schikora-Tamarit M.A."/>
        </authorList>
    </citation>
    <scope>NUCLEOTIDE SEQUENCE</scope>
    <source>
        <strain evidence="10">CBS2887</strain>
    </source>
</reference>
<keyword evidence="8" id="KW-0472">Membrane</keyword>
<evidence type="ECO:0000256" key="5">
    <source>
        <dbReference type="ARBA" id="ARBA00022593"/>
    </source>
</evidence>
<organism evidence="10 11">
    <name type="scientific">Wickerhamomyces pijperi</name>
    <name type="common">Yeast</name>
    <name type="synonym">Pichia pijperi</name>
    <dbReference type="NCBI Taxonomy" id="599730"/>
    <lineage>
        <taxon>Eukaryota</taxon>
        <taxon>Fungi</taxon>
        <taxon>Dikarya</taxon>
        <taxon>Ascomycota</taxon>
        <taxon>Saccharomycotina</taxon>
        <taxon>Saccharomycetes</taxon>
        <taxon>Phaffomycetales</taxon>
        <taxon>Wickerhamomycetaceae</taxon>
        <taxon>Wickerhamomyces</taxon>
    </lineage>
</organism>
<evidence type="ECO:0000256" key="8">
    <source>
        <dbReference type="ARBA" id="ARBA00023136"/>
    </source>
</evidence>
<dbReference type="InterPro" id="IPR038613">
    <property type="entry name" value="Peroxin-22_C_sf"/>
</dbReference>
<name>A0A9P8QEG1_WICPI</name>
<evidence type="ECO:0000313" key="11">
    <source>
        <dbReference type="Proteomes" id="UP000774326"/>
    </source>
</evidence>
<protein>
    <recommendedName>
        <fullName evidence="4">Peroxisome assembly protein 22</fullName>
    </recommendedName>
</protein>
<proteinExistence type="inferred from homology"/>
<comment type="function">
    <text evidence="1">Involved in peroxisome biogenesis.</text>
</comment>
<keyword evidence="5" id="KW-0962">Peroxisome biogenesis</keyword>
<evidence type="ECO:0000256" key="3">
    <source>
        <dbReference type="ARBA" id="ARBA00009642"/>
    </source>
</evidence>
<evidence type="ECO:0000256" key="6">
    <source>
        <dbReference type="ARBA" id="ARBA00022692"/>
    </source>
</evidence>
<dbReference type="Proteomes" id="UP000774326">
    <property type="component" value="Unassembled WGS sequence"/>
</dbReference>
<dbReference type="GO" id="GO:0007031">
    <property type="term" value="P:peroxisome organization"/>
    <property type="evidence" value="ECO:0007669"/>
    <property type="project" value="UniProtKB-KW"/>
</dbReference>
<sequence length="177" mass="19864">MMNRQRRKTLALYAACGVCLAGVAYSIYSYYTTGSNLQNESQDGNNSNDNKKPQYTSRSISILITDSIISSDLSIVNILKHTENVTLILTEGLTSEDLSNIIDEVDMVDFNRLKYKIIKADKNESVPPLLNHLNNDLVIYTKSEFNLDSKYLRAEIVGLGQELESVNDTVLSYIVRS</sequence>
<keyword evidence="11" id="KW-1185">Reference proteome</keyword>
<gene>
    <name evidence="10" type="ORF">WICPIJ_001098</name>
</gene>
<dbReference type="EMBL" id="JAEUBG010000593">
    <property type="protein sequence ID" value="KAH3687942.1"/>
    <property type="molecule type" value="Genomic_DNA"/>
</dbReference>
<evidence type="ECO:0000256" key="7">
    <source>
        <dbReference type="ARBA" id="ARBA00022989"/>
    </source>
</evidence>
<evidence type="ECO:0000256" key="9">
    <source>
        <dbReference type="ARBA" id="ARBA00023140"/>
    </source>
</evidence>
<dbReference type="AlphaFoldDB" id="A0A9P8QEG1"/>
<evidence type="ECO:0000256" key="1">
    <source>
        <dbReference type="ARBA" id="ARBA00003659"/>
    </source>
</evidence>
<keyword evidence="7" id="KW-1133">Transmembrane helix</keyword>
<dbReference type="InterPro" id="IPR024359">
    <property type="entry name" value="Peroxin-22"/>
</dbReference>
<keyword evidence="6" id="KW-0812">Transmembrane</keyword>
<evidence type="ECO:0000256" key="2">
    <source>
        <dbReference type="ARBA" id="ARBA00004549"/>
    </source>
</evidence>
<keyword evidence="9" id="KW-0576">Peroxisome</keyword>
<accession>A0A9P8QEG1</accession>
<reference evidence="10" key="1">
    <citation type="journal article" date="2021" name="Open Biol.">
        <title>Shared evolutionary footprints suggest mitochondrial oxidative damage underlies multiple complex I losses in fungi.</title>
        <authorList>
            <person name="Schikora-Tamarit M.A."/>
            <person name="Marcet-Houben M."/>
            <person name="Nosek J."/>
            <person name="Gabaldon T."/>
        </authorList>
    </citation>
    <scope>NUCLEOTIDE SEQUENCE</scope>
    <source>
        <strain evidence="10">CBS2887</strain>
    </source>
</reference>
<comment type="subcellular location">
    <subcellularLocation>
        <location evidence="2">Peroxisome membrane</location>
        <topology evidence="2">Single-pass membrane protein</topology>
    </subcellularLocation>
</comment>